<organism evidence="2 3">
    <name type="scientific">Colletotrichum tanaceti</name>
    <dbReference type="NCBI Taxonomy" id="1306861"/>
    <lineage>
        <taxon>Eukaryota</taxon>
        <taxon>Fungi</taxon>
        <taxon>Dikarya</taxon>
        <taxon>Ascomycota</taxon>
        <taxon>Pezizomycotina</taxon>
        <taxon>Sordariomycetes</taxon>
        <taxon>Hypocreomycetidae</taxon>
        <taxon>Glomerellales</taxon>
        <taxon>Glomerellaceae</taxon>
        <taxon>Colletotrichum</taxon>
        <taxon>Colletotrichum destructivum species complex</taxon>
    </lineage>
</organism>
<evidence type="ECO:0000313" key="3">
    <source>
        <dbReference type="Proteomes" id="UP000310108"/>
    </source>
</evidence>
<keyword evidence="3" id="KW-1185">Reference proteome</keyword>
<name>A0A4U6X0S0_9PEZI</name>
<protein>
    <submittedName>
        <fullName evidence="2">Uncharacterized protein</fullName>
    </submittedName>
</protein>
<dbReference type="Proteomes" id="UP000310108">
    <property type="component" value="Unassembled WGS sequence"/>
</dbReference>
<accession>A0A4U6X0S0</accession>
<sequence length="136" mass="14031">MNEVAKEAQRQGKGGTEGARPAGEGQQAPPGPVEGLPKAVEESEQVKENAGITIGADGQAQNLGGNLGFSKGSDGNTFVSGKAGITSARAVMAGGARTTETSSSRTRPRQSDGKPKATDFCFYELGLEDGYEDRLQ</sequence>
<feature type="compositionally biased region" description="Low complexity" evidence="1">
    <location>
        <begin position="18"/>
        <end position="28"/>
    </location>
</feature>
<evidence type="ECO:0000313" key="2">
    <source>
        <dbReference type="EMBL" id="TKW48735.1"/>
    </source>
</evidence>
<dbReference type="EMBL" id="PJEX01000749">
    <property type="protein sequence ID" value="TKW48735.1"/>
    <property type="molecule type" value="Genomic_DNA"/>
</dbReference>
<gene>
    <name evidence="2" type="ORF">CTA1_11808</name>
</gene>
<feature type="region of interest" description="Disordered" evidence="1">
    <location>
        <begin position="90"/>
        <end position="118"/>
    </location>
</feature>
<comment type="caution">
    <text evidence="2">The sequence shown here is derived from an EMBL/GenBank/DDBJ whole genome shotgun (WGS) entry which is preliminary data.</text>
</comment>
<dbReference type="AlphaFoldDB" id="A0A4U6X0S0"/>
<feature type="region of interest" description="Disordered" evidence="1">
    <location>
        <begin position="1"/>
        <end position="50"/>
    </location>
</feature>
<evidence type="ECO:0000256" key="1">
    <source>
        <dbReference type="SAM" id="MobiDB-lite"/>
    </source>
</evidence>
<proteinExistence type="predicted"/>
<feature type="compositionally biased region" description="Basic and acidic residues" evidence="1">
    <location>
        <begin position="1"/>
        <end position="10"/>
    </location>
</feature>
<dbReference type="STRING" id="1306861.A0A4U6X0S0"/>
<reference evidence="2 3" key="1">
    <citation type="journal article" date="2019" name="PLoS ONE">
        <title>Comparative genome analysis indicates high evolutionary potential of pathogenicity genes in Colletotrichum tanaceti.</title>
        <authorList>
            <person name="Lelwala R.V."/>
            <person name="Korhonen P.K."/>
            <person name="Young N.D."/>
            <person name="Scott J.B."/>
            <person name="Ades P.A."/>
            <person name="Gasser R.B."/>
            <person name="Taylor P.W.J."/>
        </authorList>
    </citation>
    <scope>NUCLEOTIDE SEQUENCE [LARGE SCALE GENOMIC DNA]</scope>
    <source>
        <strain evidence="2">BRIP57314</strain>
    </source>
</reference>